<dbReference type="SUPFAM" id="SSF81296">
    <property type="entry name" value="E set domains"/>
    <property type="match status" value="1"/>
</dbReference>
<keyword evidence="3" id="KW-0653">Protein transport</keyword>
<organism evidence="6 7">
    <name type="scientific">Chloropicon roscoffensis</name>
    <dbReference type="NCBI Taxonomy" id="1461544"/>
    <lineage>
        <taxon>Eukaryota</taxon>
        <taxon>Viridiplantae</taxon>
        <taxon>Chlorophyta</taxon>
        <taxon>Chloropicophyceae</taxon>
        <taxon>Chloropicales</taxon>
        <taxon>Chloropicaceae</taxon>
        <taxon>Chloropicon</taxon>
    </lineage>
</organism>
<dbReference type="GO" id="GO:0060271">
    <property type="term" value="P:cilium assembly"/>
    <property type="evidence" value="ECO:0007669"/>
    <property type="project" value="TreeGrafter"/>
</dbReference>
<dbReference type="InterPro" id="IPR051519">
    <property type="entry name" value="PDE6D_unc-119_myristoyl-bd"/>
</dbReference>
<reference evidence="6 7" key="1">
    <citation type="submission" date="2024-03" db="EMBL/GenBank/DDBJ databases">
        <title>Complete genome sequence of the green alga Chloropicon roscoffensis RCC1871.</title>
        <authorList>
            <person name="Lemieux C."/>
            <person name="Pombert J.-F."/>
            <person name="Otis C."/>
            <person name="Turmel M."/>
        </authorList>
    </citation>
    <scope>NUCLEOTIDE SEQUENCE [LARGE SCALE GENOMIC DNA]</scope>
    <source>
        <strain evidence="6 7">RCC1871</strain>
    </source>
</reference>
<evidence type="ECO:0000259" key="5">
    <source>
        <dbReference type="Pfam" id="PF05351"/>
    </source>
</evidence>
<protein>
    <submittedName>
        <fullName evidence="6">Delta subunit of GMP phosphodiesterase</fullName>
    </submittedName>
</protein>
<dbReference type="PANTHER" id="PTHR12951:SF1">
    <property type="entry name" value="PROTEIN UNC-119 HOMOLOG"/>
    <property type="match status" value="1"/>
</dbReference>
<evidence type="ECO:0000256" key="3">
    <source>
        <dbReference type="ARBA" id="ARBA00022927"/>
    </source>
</evidence>
<dbReference type="FunFam" id="2.70.50.40:FF:000003">
    <property type="entry name" value="UNC119 homologue, putative"/>
    <property type="match status" value="1"/>
</dbReference>
<evidence type="ECO:0000313" key="6">
    <source>
        <dbReference type="EMBL" id="WZN63421.1"/>
    </source>
</evidence>
<dbReference type="Gene3D" id="2.70.50.40">
    <property type="entry name" value="GMP phosphodiesterase, delta subunit"/>
    <property type="match status" value="1"/>
</dbReference>
<dbReference type="InterPro" id="IPR014756">
    <property type="entry name" value="Ig_E-set"/>
</dbReference>
<dbReference type="InterPro" id="IPR037036">
    <property type="entry name" value="PDED_dom_sf"/>
</dbReference>
<dbReference type="EMBL" id="CP151507">
    <property type="protein sequence ID" value="WZN63421.1"/>
    <property type="molecule type" value="Genomic_DNA"/>
</dbReference>
<evidence type="ECO:0000256" key="2">
    <source>
        <dbReference type="ARBA" id="ARBA00022448"/>
    </source>
</evidence>
<dbReference type="Pfam" id="PF05351">
    <property type="entry name" value="GMP_PDE_delta"/>
    <property type="match status" value="1"/>
</dbReference>
<name>A0AAX4PCA1_9CHLO</name>
<comment type="similarity">
    <text evidence="1">Belongs to the PDE6D/unc-119 family.</text>
</comment>
<dbReference type="PANTHER" id="PTHR12951">
    <property type="entry name" value="RETINAL PROTEIN 4"/>
    <property type="match status" value="1"/>
</dbReference>
<gene>
    <name evidence="6" type="ORF">HKI87_07g49700</name>
</gene>
<dbReference type="GO" id="GO:0042953">
    <property type="term" value="P:lipoprotein transport"/>
    <property type="evidence" value="ECO:0007669"/>
    <property type="project" value="TreeGrafter"/>
</dbReference>
<sequence>MYTPDEVLKFKKPTEGFCCSLSDNKYGIEFLEFEIRDYDTSKSVFKISKSDAPDLSKLSLEATNGGSSVEDLVRTVRYKLPKEFLKFKTVRTLLKFCVGPGEVPSFRMIERHYYKGELLRNYDFTFGFCIPSSTNTWEAVYDMPVNSQEQVDDMIGSPNEHTSDTFYFVGDKLIMHNKAYFQYV</sequence>
<dbReference type="Proteomes" id="UP001472866">
    <property type="component" value="Chromosome 07"/>
</dbReference>
<dbReference type="GO" id="GO:0005929">
    <property type="term" value="C:cilium"/>
    <property type="evidence" value="ECO:0007669"/>
    <property type="project" value="TreeGrafter"/>
</dbReference>
<keyword evidence="7" id="KW-1185">Reference proteome</keyword>
<evidence type="ECO:0000256" key="1">
    <source>
        <dbReference type="ARBA" id="ARBA00008102"/>
    </source>
</evidence>
<dbReference type="InterPro" id="IPR008015">
    <property type="entry name" value="PDED_dom"/>
</dbReference>
<dbReference type="AlphaFoldDB" id="A0AAX4PCA1"/>
<proteinExistence type="inferred from homology"/>
<evidence type="ECO:0000256" key="4">
    <source>
        <dbReference type="ARBA" id="ARBA00023121"/>
    </source>
</evidence>
<accession>A0AAX4PCA1</accession>
<keyword evidence="4" id="KW-0446">Lipid-binding</keyword>
<feature type="domain" description="GMP phosphodiesterase delta subunit" evidence="5">
    <location>
        <begin position="23"/>
        <end position="183"/>
    </location>
</feature>
<keyword evidence="2" id="KW-0813">Transport</keyword>
<dbReference type="GO" id="GO:0008289">
    <property type="term" value="F:lipid binding"/>
    <property type="evidence" value="ECO:0007669"/>
    <property type="project" value="UniProtKB-KW"/>
</dbReference>
<evidence type="ECO:0000313" key="7">
    <source>
        <dbReference type="Proteomes" id="UP001472866"/>
    </source>
</evidence>